<dbReference type="EMBL" id="KV453911">
    <property type="protein sequence ID" value="ODV80241.1"/>
    <property type="molecule type" value="Genomic_DNA"/>
</dbReference>
<evidence type="ECO:0000256" key="1">
    <source>
        <dbReference type="SAM" id="MobiDB-lite"/>
    </source>
</evidence>
<dbReference type="GeneID" id="30981044"/>
<dbReference type="STRING" id="984487.A0A1E4SL50"/>
<feature type="region of interest" description="Disordered" evidence="1">
    <location>
        <begin position="655"/>
        <end position="687"/>
    </location>
</feature>
<reference evidence="5" key="1">
    <citation type="submission" date="2016-05" db="EMBL/GenBank/DDBJ databases">
        <title>Comparative genomics of biotechnologically important yeasts.</title>
        <authorList>
            <consortium name="DOE Joint Genome Institute"/>
            <person name="Riley R."/>
            <person name="Haridas S."/>
            <person name="Wolfe K.H."/>
            <person name="Lopes M.R."/>
            <person name="Hittinger C.T."/>
            <person name="Goker M."/>
            <person name="Salamov A."/>
            <person name="Wisecaver J."/>
            <person name="Long T.M."/>
            <person name="Aerts A.L."/>
            <person name="Barry K."/>
            <person name="Choi C."/>
            <person name="Clum A."/>
            <person name="Coughlan A.Y."/>
            <person name="Deshpande S."/>
            <person name="Douglass A.P."/>
            <person name="Hanson S.J."/>
            <person name="Klenk H.-P."/>
            <person name="Labutti K."/>
            <person name="Lapidus A."/>
            <person name="Lindquist E."/>
            <person name="Lipzen A."/>
            <person name="Meier-Kolthoff J.P."/>
            <person name="Ohm R.A."/>
            <person name="Otillar R.P."/>
            <person name="Pangilinan J."/>
            <person name="Peng Y."/>
            <person name="Rokas A."/>
            <person name="Rosa C.A."/>
            <person name="Scheuner C."/>
            <person name="Sibirny A.A."/>
            <person name="Slot J.C."/>
            <person name="Stielow J.B."/>
            <person name="Sun H."/>
            <person name="Kurtzman C.P."/>
            <person name="Blackwell M."/>
            <person name="Grigoriev I.V."/>
            <person name="Jeffries T.W."/>
        </authorList>
    </citation>
    <scope>NUCLEOTIDE SEQUENCE [LARGE SCALE GENOMIC DNA]</scope>
    <source>
        <strain evidence="5">NRRL Y-17324</strain>
    </source>
</reference>
<feature type="compositionally biased region" description="Polar residues" evidence="1">
    <location>
        <begin position="501"/>
        <end position="512"/>
    </location>
</feature>
<dbReference type="RefSeq" id="XP_020065363.1">
    <property type="nucleotide sequence ID" value="XM_020206907.1"/>
</dbReference>
<evidence type="ECO:0008006" key="6">
    <source>
        <dbReference type="Google" id="ProtNLM"/>
    </source>
</evidence>
<keyword evidence="2" id="KW-0812">Transmembrane</keyword>
<name>A0A1E4SL50_9ASCO</name>
<feature type="region of interest" description="Disordered" evidence="1">
    <location>
        <begin position="501"/>
        <end position="530"/>
    </location>
</feature>
<evidence type="ECO:0000256" key="3">
    <source>
        <dbReference type="SAM" id="SignalP"/>
    </source>
</evidence>
<keyword evidence="2" id="KW-1133">Transmembrane helix</keyword>
<accession>A0A1E4SL50</accession>
<dbReference type="OrthoDB" id="3980762at2759"/>
<dbReference type="AlphaFoldDB" id="A0A1E4SL50"/>
<sequence>MKGISLLVALYMVVAVKSWNTLYSYADEKIYLHLSNNDLLALNFSITGFDKLLESRLQEVELNNGQRVDGLQSPPLNSTLFLVGQQLYGITKGGPEEKDVCGNGVLNIIRYDSSKNEWMNDIKLGFDGISDASFYKSSTVLTSPTNNETIYIYGGQCEKDGKVSSRMISIDMKSFKAANISTSTKPQPFFGASNLLAPNPQTQLVIGGQSNGGWLNMYQLATWDFSSGWSFKQISNGPSDEKLNSRMDALVLPMFDPLENNTISTISDKLKIRQVLLIGGMLLDSYSKPSLSKLLLNSNDWSWNTSIASEVNVQEMMGAATIFNTLVVVNTSQYSNKRDDPHYQLSLYDADSFAPVKSLKKNFAILHSSSNVAKQGAKSSVTTKAIIGTVIPLCALVMGLAGMLLYKKYKRTHEQKFDDMSEVDYHFGSYFDNSSAMTSNMKHIVPPTNYMPTSRRVMTEAENNETSSTLEVASFDSWIKKREKFDQKRVKTNNRHSYLASNETLSSNTSDDGSILERRYNPVKPQPAPVQYSTNLVNRSVSMIKKSFSFTNTPTGSASPEYGILNNKVRGRAAVSSKVFDDENNNSQENVFADPKESEVDIAKSNMFNEKKQDEDEQVSDSDLSVDDKMDVQVLVSSKRRSVLKVVNPDLKTIEDVSDSDVSHGDHEVDLASMRQRIPSGGKLLDE</sequence>
<feature type="transmembrane region" description="Helical" evidence="2">
    <location>
        <begin position="385"/>
        <end position="406"/>
    </location>
</feature>
<gene>
    <name evidence="4" type="ORF">CANTADRAFT_230261</name>
</gene>
<proteinExistence type="predicted"/>
<evidence type="ECO:0000313" key="5">
    <source>
        <dbReference type="Proteomes" id="UP000094285"/>
    </source>
</evidence>
<keyword evidence="3" id="KW-0732">Signal</keyword>
<organism evidence="4 5">
    <name type="scientific">Suhomyces tanzawaensis NRRL Y-17324</name>
    <dbReference type="NCBI Taxonomy" id="984487"/>
    <lineage>
        <taxon>Eukaryota</taxon>
        <taxon>Fungi</taxon>
        <taxon>Dikarya</taxon>
        <taxon>Ascomycota</taxon>
        <taxon>Saccharomycotina</taxon>
        <taxon>Pichiomycetes</taxon>
        <taxon>Debaryomycetaceae</taxon>
        <taxon>Suhomyces</taxon>
    </lineage>
</organism>
<feature type="compositionally biased region" description="Basic and acidic residues" evidence="1">
    <location>
        <begin position="661"/>
        <end position="670"/>
    </location>
</feature>
<evidence type="ECO:0000313" key="4">
    <source>
        <dbReference type="EMBL" id="ODV80241.1"/>
    </source>
</evidence>
<dbReference type="SUPFAM" id="SSF50965">
    <property type="entry name" value="Galactose oxidase, central domain"/>
    <property type="match status" value="1"/>
</dbReference>
<dbReference type="Proteomes" id="UP000094285">
    <property type="component" value="Unassembled WGS sequence"/>
</dbReference>
<feature type="signal peptide" evidence="3">
    <location>
        <begin position="1"/>
        <end position="18"/>
    </location>
</feature>
<keyword evidence="5" id="KW-1185">Reference proteome</keyword>
<evidence type="ECO:0000256" key="2">
    <source>
        <dbReference type="SAM" id="Phobius"/>
    </source>
</evidence>
<dbReference type="InterPro" id="IPR015915">
    <property type="entry name" value="Kelch-typ_b-propeller"/>
</dbReference>
<dbReference type="Gene3D" id="2.120.10.80">
    <property type="entry name" value="Kelch-type beta propeller"/>
    <property type="match status" value="1"/>
</dbReference>
<protein>
    <recommendedName>
        <fullName evidence="6">Galactose oxidase</fullName>
    </recommendedName>
</protein>
<dbReference type="InterPro" id="IPR011043">
    <property type="entry name" value="Gal_Oxase/kelch_b-propeller"/>
</dbReference>
<keyword evidence="2" id="KW-0472">Membrane</keyword>
<feature type="chain" id="PRO_5009162816" description="Galactose oxidase" evidence="3">
    <location>
        <begin position="19"/>
        <end position="687"/>
    </location>
</feature>